<keyword evidence="4" id="KW-1185">Reference proteome</keyword>
<feature type="compositionally biased region" description="Basic and acidic residues" evidence="1">
    <location>
        <begin position="23"/>
        <end position="57"/>
    </location>
</feature>
<dbReference type="Pfam" id="PF09282">
    <property type="entry name" value="Mago-bind"/>
    <property type="match status" value="1"/>
</dbReference>
<dbReference type="RefSeq" id="XP_064734645.1">
    <property type="nucleotide sequence ID" value="XM_064869148.1"/>
</dbReference>
<organism evidence="3 4">
    <name type="scientific">Knufia obscura</name>
    <dbReference type="NCBI Taxonomy" id="1635080"/>
    <lineage>
        <taxon>Eukaryota</taxon>
        <taxon>Fungi</taxon>
        <taxon>Dikarya</taxon>
        <taxon>Ascomycota</taxon>
        <taxon>Pezizomycotina</taxon>
        <taxon>Eurotiomycetes</taxon>
        <taxon>Chaetothyriomycetidae</taxon>
        <taxon>Chaetothyriales</taxon>
        <taxon>Trichomeriaceae</taxon>
        <taxon>Knufia</taxon>
    </lineage>
</organism>
<evidence type="ECO:0000256" key="1">
    <source>
        <dbReference type="SAM" id="MobiDB-lite"/>
    </source>
</evidence>
<protein>
    <recommendedName>
        <fullName evidence="2">WIBG Mago-binding domain-containing protein</fullName>
    </recommendedName>
</protein>
<dbReference type="InterPro" id="IPR036348">
    <property type="entry name" value="WIBG_N_sf"/>
</dbReference>
<feature type="compositionally biased region" description="Polar residues" evidence="1">
    <location>
        <begin position="1"/>
        <end position="14"/>
    </location>
</feature>
<feature type="compositionally biased region" description="Basic and acidic residues" evidence="1">
    <location>
        <begin position="70"/>
        <end position="81"/>
    </location>
</feature>
<dbReference type="Proteomes" id="UP001334248">
    <property type="component" value="Unassembled WGS sequence"/>
</dbReference>
<reference evidence="3 4" key="1">
    <citation type="journal article" date="2023" name="Res Sq">
        <title>Genomic and morphological characterization of Knufia obscura isolated from the Mars 2020 spacecraft assembly facility.</title>
        <authorList>
            <person name="Chander A.M."/>
            <person name="Teixeira M.M."/>
            <person name="Singh N.K."/>
            <person name="Williams M.P."/>
            <person name="Parker C.W."/>
            <person name="Leo P."/>
            <person name="Stajich J.E."/>
            <person name="Torok T."/>
            <person name="Tighe S."/>
            <person name="Mason C.E."/>
            <person name="Venkateswaran K."/>
        </authorList>
    </citation>
    <scope>NUCLEOTIDE SEQUENCE [LARGE SCALE GENOMIC DNA]</scope>
    <source>
        <strain evidence="3 4">CCFEE 5817</strain>
    </source>
</reference>
<feature type="compositionally biased region" description="Basic and acidic residues" evidence="1">
    <location>
        <begin position="114"/>
        <end position="135"/>
    </location>
</feature>
<accession>A0ABR0S161</accession>
<dbReference type="EMBL" id="JAVHJV010000001">
    <property type="protein sequence ID" value="KAK5946555.1"/>
    <property type="molecule type" value="Genomic_DNA"/>
</dbReference>
<dbReference type="SMART" id="SM01273">
    <property type="entry name" value="Mago-bind"/>
    <property type="match status" value="1"/>
</dbReference>
<gene>
    <name evidence="3" type="ORF">PMZ80_000698</name>
</gene>
<dbReference type="SUPFAM" id="SSF101931">
    <property type="entry name" value="Pym (Within the bgcn gene intron protein, WIBG), N-terminal domain"/>
    <property type="match status" value="1"/>
</dbReference>
<proteinExistence type="predicted"/>
<comment type="caution">
    <text evidence="3">The sequence shown here is derived from an EMBL/GenBank/DDBJ whole genome shotgun (WGS) entry which is preliminary data.</text>
</comment>
<sequence>MSKPASSGIQTSAGGQAFIPSSRRPDGTTRKEIKIRPGYKPPEDVETYKSRSAETWRSKGGRGVPGAEVSKVDQNDAEGKSKNAKRREAARKKKEFGDQQGVDEVGDAVGNLHVQDDGQMKDTKTNGEVDPDAERQKKIRNQLKKLKAVKELKAKKLAGEKLSADQLVKIAKEQEIIRDLVKLDYDGPEVEGTVTSESLAAEARPD</sequence>
<feature type="region of interest" description="Disordered" evidence="1">
    <location>
        <begin position="187"/>
        <end position="206"/>
    </location>
</feature>
<dbReference type="PANTHER" id="PTHR22959:SF0">
    <property type="entry name" value="PARTNER OF Y14 AND MAGO"/>
    <property type="match status" value="1"/>
</dbReference>
<dbReference type="InterPro" id="IPR015362">
    <property type="entry name" value="WIBG_mago-bd"/>
</dbReference>
<evidence type="ECO:0000313" key="3">
    <source>
        <dbReference type="EMBL" id="KAK5946555.1"/>
    </source>
</evidence>
<dbReference type="GeneID" id="89994147"/>
<evidence type="ECO:0000259" key="2">
    <source>
        <dbReference type="SMART" id="SM01273"/>
    </source>
</evidence>
<feature type="region of interest" description="Disordered" evidence="1">
    <location>
        <begin position="1"/>
        <end position="135"/>
    </location>
</feature>
<feature type="compositionally biased region" description="Basic residues" evidence="1">
    <location>
        <begin position="82"/>
        <end position="94"/>
    </location>
</feature>
<dbReference type="PANTHER" id="PTHR22959">
    <property type="entry name" value="PYM PROTEIN"/>
    <property type="match status" value="1"/>
</dbReference>
<dbReference type="InterPro" id="IPR039333">
    <property type="entry name" value="PYM1"/>
</dbReference>
<feature type="domain" description="WIBG Mago-binding" evidence="2">
    <location>
        <begin position="15"/>
        <end position="41"/>
    </location>
</feature>
<name>A0ABR0S161_9EURO</name>
<evidence type="ECO:0000313" key="4">
    <source>
        <dbReference type="Proteomes" id="UP001334248"/>
    </source>
</evidence>